<proteinExistence type="predicted"/>
<dbReference type="GeneID" id="81208248"/>
<dbReference type="EMBL" id="JBHSWX010000012">
    <property type="protein sequence ID" value="MFC6785227.1"/>
    <property type="molecule type" value="Genomic_DNA"/>
</dbReference>
<evidence type="ECO:0008006" key="3">
    <source>
        <dbReference type="Google" id="ProtNLM"/>
    </source>
</evidence>
<keyword evidence="2" id="KW-1185">Reference proteome</keyword>
<name>A0ABD5T9K4_9EURY</name>
<reference evidence="1 2" key="1">
    <citation type="journal article" date="2019" name="Int. J. Syst. Evol. Microbiol.">
        <title>The Global Catalogue of Microorganisms (GCM) 10K type strain sequencing project: providing services to taxonomists for standard genome sequencing and annotation.</title>
        <authorList>
            <consortium name="The Broad Institute Genomics Platform"/>
            <consortium name="The Broad Institute Genome Sequencing Center for Infectious Disease"/>
            <person name="Wu L."/>
            <person name="Ma J."/>
        </authorList>
    </citation>
    <scope>NUCLEOTIDE SEQUENCE [LARGE SCALE GENOMIC DNA]</scope>
    <source>
        <strain evidence="1 2">SYNS20</strain>
    </source>
</reference>
<organism evidence="1 2">
    <name type="scientific">Halobaculum halobium</name>
    <dbReference type="NCBI Taxonomy" id="3032281"/>
    <lineage>
        <taxon>Archaea</taxon>
        <taxon>Methanobacteriati</taxon>
        <taxon>Methanobacteriota</taxon>
        <taxon>Stenosarchaea group</taxon>
        <taxon>Halobacteria</taxon>
        <taxon>Halobacteriales</taxon>
        <taxon>Haloferacaceae</taxon>
        <taxon>Halobaculum</taxon>
    </lineage>
</organism>
<gene>
    <name evidence="1" type="ORF">ACFQFD_04340</name>
</gene>
<dbReference type="Proteomes" id="UP001596443">
    <property type="component" value="Unassembled WGS sequence"/>
</dbReference>
<comment type="caution">
    <text evidence="1">The sequence shown here is derived from an EMBL/GenBank/DDBJ whole genome shotgun (WGS) entry which is preliminary data.</text>
</comment>
<sequence length="167" mass="16607">MNRRSMIAGIGSIAAAGAAVTGMGAFQSVEADRQVTISVTGDATAYLGLSSDNEFINNDNGGTSTLTLDLGSAGASNTGGSGLNNESVTTFRAVNVANNGEDDATLTSVETDDLSSDVSASLVSAVEISPGNMANDVIEFTVDTRGSVSTNAGSVTLVAEDSDGAQS</sequence>
<evidence type="ECO:0000313" key="1">
    <source>
        <dbReference type="EMBL" id="MFC6785227.1"/>
    </source>
</evidence>
<accession>A0ABD5T9K4</accession>
<protein>
    <recommendedName>
        <fullName evidence="3">SipW-cognate class signal peptide</fullName>
    </recommendedName>
</protein>
<dbReference type="RefSeq" id="WP_284062089.1">
    <property type="nucleotide sequence ID" value="NZ_CP126158.1"/>
</dbReference>
<evidence type="ECO:0000313" key="2">
    <source>
        <dbReference type="Proteomes" id="UP001596443"/>
    </source>
</evidence>
<dbReference type="AlphaFoldDB" id="A0ABD5T9K4"/>